<proteinExistence type="predicted"/>
<evidence type="ECO:0000313" key="2">
    <source>
        <dbReference type="Proteomes" id="UP000593561"/>
    </source>
</evidence>
<organism evidence="1 2">
    <name type="scientific">Gossypium davidsonii</name>
    <name type="common">Davidson's cotton</name>
    <name type="synonym">Gossypium klotzschianum subsp. davidsonii</name>
    <dbReference type="NCBI Taxonomy" id="34287"/>
    <lineage>
        <taxon>Eukaryota</taxon>
        <taxon>Viridiplantae</taxon>
        <taxon>Streptophyta</taxon>
        <taxon>Embryophyta</taxon>
        <taxon>Tracheophyta</taxon>
        <taxon>Spermatophyta</taxon>
        <taxon>Magnoliopsida</taxon>
        <taxon>eudicotyledons</taxon>
        <taxon>Gunneridae</taxon>
        <taxon>Pentapetalae</taxon>
        <taxon>rosids</taxon>
        <taxon>malvids</taxon>
        <taxon>Malvales</taxon>
        <taxon>Malvaceae</taxon>
        <taxon>Malvoideae</taxon>
        <taxon>Gossypium</taxon>
    </lineage>
</organism>
<dbReference type="AlphaFoldDB" id="A0A7J8TDC2"/>
<dbReference type="EMBL" id="JABFAC010244885">
    <property type="protein sequence ID" value="MBA0636205.1"/>
    <property type="molecule type" value="Genomic_DNA"/>
</dbReference>
<name>A0A7J8TDC2_GOSDV</name>
<reference evidence="1 2" key="1">
    <citation type="journal article" date="2019" name="Genome Biol. Evol.">
        <title>Insights into the evolution of the New World diploid cottons (Gossypium, subgenus Houzingenia) based on genome sequencing.</title>
        <authorList>
            <person name="Grover C.E."/>
            <person name="Arick M.A. 2nd"/>
            <person name="Thrash A."/>
            <person name="Conover J.L."/>
            <person name="Sanders W.S."/>
            <person name="Peterson D.G."/>
            <person name="Frelichowski J.E."/>
            <person name="Scheffler J.A."/>
            <person name="Scheffler B.E."/>
            <person name="Wendel J.F."/>
        </authorList>
    </citation>
    <scope>NUCLEOTIDE SEQUENCE [LARGE SCALE GENOMIC DNA]</scope>
    <source>
        <strain evidence="1">27</strain>
        <tissue evidence="1">Leaf</tissue>
    </source>
</reference>
<evidence type="ECO:0008006" key="3">
    <source>
        <dbReference type="Google" id="ProtNLM"/>
    </source>
</evidence>
<dbReference type="PANTHER" id="PTHR31286">
    <property type="entry name" value="GLYCINE-RICH CELL WALL STRUCTURAL PROTEIN 1.8-LIKE"/>
    <property type="match status" value="1"/>
</dbReference>
<dbReference type="InterPro" id="IPR040256">
    <property type="entry name" value="At4g02000-like"/>
</dbReference>
<keyword evidence="2" id="KW-1185">Reference proteome</keyword>
<protein>
    <recommendedName>
        <fullName evidence="3">CCHC-type domain-containing protein</fullName>
    </recommendedName>
</protein>
<comment type="caution">
    <text evidence="1">The sequence shown here is derived from an EMBL/GenBank/DDBJ whole genome shotgun (WGS) entry which is preliminary data.</text>
</comment>
<gene>
    <name evidence="1" type="ORF">Godav_025947</name>
</gene>
<accession>A0A7J8TDC2</accession>
<evidence type="ECO:0000313" key="1">
    <source>
        <dbReference type="EMBL" id="MBA0636205.1"/>
    </source>
</evidence>
<dbReference type="PANTHER" id="PTHR31286:SF173">
    <property type="entry name" value="DUF4283 DOMAIN-CONTAINING PROTEIN"/>
    <property type="match status" value="1"/>
</dbReference>
<sequence length="233" mass="26784">MSSLCENTDFEKSITEELIPKKVRFRGGDVDSNNNMLIDSSPKKPISWRDMLVGQSSKDTLIDLEGKKDQDILDGDIQKNICEWRTLHEIDLYNHKIITEIGEMVGKVVKLDMSTDNRTRGRFVRLAVYVDLEKPLVSHILINGRKKNVEYESLSTIYFHCGRYGHVENSCSFKNSEIPSEKENAPSKMSSEIQNTIKASVEKEYGNFGPWIIVEKKSRRKIRENVQNSLNNQ</sequence>
<dbReference type="Proteomes" id="UP000593561">
    <property type="component" value="Unassembled WGS sequence"/>
</dbReference>